<organism evidence="2 3">
    <name type="scientific">Streptomyces viridosporus (strain ATCC 14672 / DSM 40746 / JCM 4963 / KCTC 9882 / NRRL B-12104 / FH 1290)</name>
    <name type="common">Streptomyces ghanaensis</name>
    <dbReference type="NCBI Taxonomy" id="566461"/>
    <lineage>
        <taxon>Bacteria</taxon>
        <taxon>Bacillati</taxon>
        <taxon>Actinomycetota</taxon>
        <taxon>Actinomycetes</taxon>
        <taxon>Kitasatosporales</taxon>
        <taxon>Streptomycetaceae</taxon>
        <taxon>Streptomyces</taxon>
    </lineage>
</organism>
<dbReference type="InterPro" id="IPR016181">
    <property type="entry name" value="Acyl_CoA_acyltransferase"/>
</dbReference>
<dbReference type="Proteomes" id="UP000003824">
    <property type="component" value="Unassembled WGS sequence"/>
</dbReference>
<name>D6A4H3_STRV1</name>
<dbReference type="SUPFAM" id="SSF55729">
    <property type="entry name" value="Acyl-CoA N-acyltransferases (Nat)"/>
    <property type="match status" value="1"/>
</dbReference>
<dbReference type="Gene3D" id="3.40.630.30">
    <property type="match status" value="1"/>
</dbReference>
<evidence type="ECO:0000313" key="3">
    <source>
        <dbReference type="Proteomes" id="UP000003824"/>
    </source>
</evidence>
<accession>D6A4H3</accession>
<dbReference type="InterPro" id="IPR000182">
    <property type="entry name" value="GNAT_dom"/>
</dbReference>
<dbReference type="AlphaFoldDB" id="D6A4H3"/>
<evidence type="ECO:0000313" key="2">
    <source>
        <dbReference type="EMBL" id="EFE65813.2"/>
    </source>
</evidence>
<proteinExistence type="predicted"/>
<evidence type="ECO:0000259" key="1">
    <source>
        <dbReference type="Pfam" id="PF00583"/>
    </source>
</evidence>
<protein>
    <submittedName>
        <fullName evidence="2">Predicted protein</fullName>
    </submittedName>
</protein>
<dbReference type="EMBL" id="DS999641">
    <property type="protein sequence ID" value="EFE65813.2"/>
    <property type="molecule type" value="Genomic_DNA"/>
</dbReference>
<feature type="domain" description="N-acetyltransferase" evidence="1">
    <location>
        <begin position="55"/>
        <end position="100"/>
    </location>
</feature>
<sequence>MSSCAPICRQDYRASVVWSTDGARGAPEGTSMLTITTRTGDYYGDGSSNHIWETHDADGQLIAELYVSTDRHEIMNIWVDEDHRGEGHARALYEAATDQMDIFHAPEGHRTPEGNAFAEAVGGPTVAPYPCDCHACDTLEN</sequence>
<reference evidence="3" key="1">
    <citation type="submission" date="2008-12" db="EMBL/GenBank/DDBJ databases">
        <title>Annotation of Streptomyces ghanaensis ATCC 14672.</title>
        <authorList>
            <consortium name="The Broad Institute Genome Sequencing Platform"/>
            <consortium name="Broad Institute Microbial Sequencing Center"/>
            <person name="Fischbach M."/>
            <person name="Ward D."/>
            <person name="Young S."/>
            <person name="Kodira C.D."/>
            <person name="Zeng Q."/>
            <person name="Koehrsen M."/>
            <person name="Godfrey P."/>
            <person name="Alvarado L."/>
            <person name="Berlin A.M."/>
            <person name="Borenstein D."/>
            <person name="Chen Z."/>
            <person name="Engels R."/>
            <person name="Freedman E."/>
            <person name="Gellesch M."/>
            <person name="Goldberg J."/>
            <person name="Griggs A."/>
            <person name="Gujja S."/>
            <person name="Heiman D.I."/>
            <person name="Hepburn T.A."/>
            <person name="Howarth C."/>
            <person name="Jen D."/>
            <person name="Larson L."/>
            <person name="Lewis B."/>
            <person name="Mehta T."/>
            <person name="Park D."/>
            <person name="Pearson M."/>
            <person name="Roberts A."/>
            <person name="Saif S."/>
            <person name="Shea T.D."/>
            <person name="Shenoy N."/>
            <person name="Sisk P."/>
            <person name="Stolte C."/>
            <person name="Sykes S.N."/>
            <person name="Walk T."/>
            <person name="White J."/>
            <person name="Yandava C."/>
            <person name="Straight P."/>
            <person name="Clardy J."/>
            <person name="Hung D."/>
            <person name="Kolter R."/>
            <person name="Mekalanos J."/>
            <person name="Walker S."/>
            <person name="Walsh C.T."/>
            <person name="Wieland B.L.C."/>
            <person name="Ilzarbe M."/>
            <person name="Galagan J."/>
            <person name="Nusbaum C."/>
            <person name="Birren B."/>
        </authorList>
    </citation>
    <scope>NUCLEOTIDE SEQUENCE [LARGE SCALE GENOMIC DNA]</scope>
    <source>
        <strain evidence="3">ATCC 14672 / DSM 40746 / JCM 4963 / KCTC 9882 / NRRL B-12104 / FH 1290</strain>
    </source>
</reference>
<dbReference type="eggNOG" id="ENOG503444Z">
    <property type="taxonomic scope" value="Bacteria"/>
</dbReference>
<dbReference type="Pfam" id="PF00583">
    <property type="entry name" value="Acetyltransf_1"/>
    <property type="match status" value="1"/>
</dbReference>
<dbReference type="GO" id="GO:0016747">
    <property type="term" value="F:acyltransferase activity, transferring groups other than amino-acyl groups"/>
    <property type="evidence" value="ECO:0007669"/>
    <property type="project" value="InterPro"/>
</dbReference>
<dbReference type="CDD" id="cd04301">
    <property type="entry name" value="NAT_SF"/>
    <property type="match status" value="1"/>
</dbReference>
<gene>
    <name evidence="2" type="ORF">SSFG_01067</name>
</gene>